<sequence length="439" mass="49509">MSRRRGTSRRKPRRSRAATFPASDGDDNRQDGRLWWFEAAVITVLLLAAVTAPIVAVTLTPHTSADSEAAVDVTYSVHAGEPTPIHLKPAFEDGTHGVHSVPYGSEKTSNGSPPITRLEDPLEGAVPWRVAEMFNKMPSFQSWKKHRDEQRHRADRIHHYTSLTAALALSALDERDDFGYWDFGDDFGYLDSRDDFDYWDFQDDFGYSDLLVPGNHFQLRHSKNDKDTVPADFDDRPLQDVLANLDSKAVRNPFKNVGVGQLRAHAERLMNSAVPRFEALKRYWDEQMLSQKDARHVNHLLHNVKGRKTYRIERAVLEDEGRRHTHSPKASPDFKADDSKNSDVTPVNTEILSATDAIPASKPIQLMSEPEMSENDCLDDTDKDDENFADWNHSLNSTMSGKMKDQDETQLLLQSKTALTVVVGTLVVTSVIYEYGCTA</sequence>
<dbReference type="GeneID" id="109477719"/>
<feature type="compositionally biased region" description="Basic and acidic residues" evidence="1">
    <location>
        <begin position="332"/>
        <end position="341"/>
    </location>
</feature>
<feature type="region of interest" description="Disordered" evidence="1">
    <location>
        <begin position="1"/>
        <end position="27"/>
    </location>
</feature>
<feature type="compositionally biased region" description="Basic residues" evidence="1">
    <location>
        <begin position="1"/>
        <end position="16"/>
    </location>
</feature>
<evidence type="ECO:0000313" key="3">
    <source>
        <dbReference type="Proteomes" id="UP000515135"/>
    </source>
</evidence>
<name>A0A6P4ZD61_BRABE</name>
<gene>
    <name evidence="4" type="primary">LOC109477719</name>
</gene>
<reference evidence="4" key="1">
    <citation type="submission" date="2025-08" db="UniProtKB">
        <authorList>
            <consortium name="RefSeq"/>
        </authorList>
    </citation>
    <scope>IDENTIFICATION</scope>
    <source>
        <tissue evidence="4">Gonad</tissue>
    </source>
</reference>
<feature type="region of interest" description="Disordered" evidence="1">
    <location>
        <begin position="318"/>
        <end position="343"/>
    </location>
</feature>
<dbReference type="Proteomes" id="UP000515135">
    <property type="component" value="Unplaced"/>
</dbReference>
<keyword evidence="3" id="KW-1185">Reference proteome</keyword>
<proteinExistence type="predicted"/>
<organism evidence="3 4">
    <name type="scientific">Branchiostoma belcheri</name>
    <name type="common">Amphioxus</name>
    <dbReference type="NCBI Taxonomy" id="7741"/>
    <lineage>
        <taxon>Eukaryota</taxon>
        <taxon>Metazoa</taxon>
        <taxon>Chordata</taxon>
        <taxon>Cephalochordata</taxon>
        <taxon>Leptocardii</taxon>
        <taxon>Amphioxiformes</taxon>
        <taxon>Branchiostomatidae</taxon>
        <taxon>Branchiostoma</taxon>
    </lineage>
</organism>
<keyword evidence="2" id="KW-0472">Membrane</keyword>
<dbReference type="RefSeq" id="XP_019634623.1">
    <property type="nucleotide sequence ID" value="XM_019779064.1"/>
</dbReference>
<dbReference type="OrthoDB" id="10099979at2759"/>
<accession>A0A6P4ZD61</accession>
<dbReference type="AlphaFoldDB" id="A0A6P4ZD61"/>
<dbReference type="KEGG" id="bbel:109477719"/>
<evidence type="ECO:0000313" key="4">
    <source>
        <dbReference type="RefSeq" id="XP_019634623.1"/>
    </source>
</evidence>
<feature type="transmembrane region" description="Helical" evidence="2">
    <location>
        <begin position="35"/>
        <end position="59"/>
    </location>
</feature>
<keyword evidence="2" id="KW-0812">Transmembrane</keyword>
<evidence type="ECO:0000256" key="2">
    <source>
        <dbReference type="SAM" id="Phobius"/>
    </source>
</evidence>
<protein>
    <submittedName>
        <fullName evidence="4">Uncharacterized protein LOC109477719</fullName>
    </submittedName>
</protein>
<keyword evidence="2" id="KW-1133">Transmembrane helix</keyword>
<evidence type="ECO:0000256" key="1">
    <source>
        <dbReference type="SAM" id="MobiDB-lite"/>
    </source>
</evidence>